<evidence type="ECO:0000313" key="4">
    <source>
        <dbReference type="Proteomes" id="UP000824115"/>
    </source>
</evidence>
<evidence type="ECO:0000256" key="2">
    <source>
        <dbReference type="SAM" id="Phobius"/>
    </source>
</evidence>
<accession>A0A9D2GQT8</accession>
<dbReference type="EMBL" id="DXAW01000147">
    <property type="protein sequence ID" value="HIZ86501.1"/>
    <property type="molecule type" value="Genomic_DNA"/>
</dbReference>
<proteinExistence type="predicted"/>
<reference evidence="3" key="2">
    <citation type="submission" date="2021-04" db="EMBL/GenBank/DDBJ databases">
        <authorList>
            <person name="Gilroy R."/>
        </authorList>
    </citation>
    <scope>NUCLEOTIDE SEQUENCE</scope>
    <source>
        <strain evidence="3">Gambia16-554</strain>
    </source>
</reference>
<feature type="transmembrane region" description="Helical" evidence="2">
    <location>
        <begin position="6"/>
        <end position="22"/>
    </location>
</feature>
<feature type="region of interest" description="Disordered" evidence="1">
    <location>
        <begin position="68"/>
        <end position="90"/>
    </location>
</feature>
<keyword evidence="2" id="KW-0812">Transmembrane</keyword>
<reference evidence="3" key="1">
    <citation type="journal article" date="2021" name="PeerJ">
        <title>Extensive microbial diversity within the chicken gut microbiome revealed by metagenomics and culture.</title>
        <authorList>
            <person name="Gilroy R."/>
            <person name="Ravi A."/>
            <person name="Getino M."/>
            <person name="Pursley I."/>
            <person name="Horton D.L."/>
            <person name="Alikhan N.F."/>
            <person name="Baker D."/>
            <person name="Gharbi K."/>
            <person name="Hall N."/>
            <person name="Watson M."/>
            <person name="Adriaenssens E.M."/>
            <person name="Foster-Nyarko E."/>
            <person name="Jarju S."/>
            <person name="Secka A."/>
            <person name="Antonio M."/>
            <person name="Oren A."/>
            <person name="Chaudhuri R.R."/>
            <person name="La Ragione R."/>
            <person name="Hildebrand F."/>
            <person name="Pallen M.J."/>
        </authorList>
    </citation>
    <scope>NUCLEOTIDE SEQUENCE</scope>
    <source>
        <strain evidence="3">Gambia16-554</strain>
    </source>
</reference>
<keyword evidence="2" id="KW-1133">Transmembrane helix</keyword>
<dbReference type="Proteomes" id="UP000824115">
    <property type="component" value="Unassembled WGS sequence"/>
</dbReference>
<sequence length="113" mass="13115">MDWISIIVTVLVFVLPVLLENGRKKKRRKLREEVRNAEQMDAGPVEVKSPEPVVAPVVEHVHKPLEVQVSEAPEKGPVQPERPRPSRRRINARDMVIYSEILHPKYLEKRENL</sequence>
<evidence type="ECO:0000313" key="3">
    <source>
        <dbReference type="EMBL" id="HIZ86501.1"/>
    </source>
</evidence>
<protein>
    <submittedName>
        <fullName evidence="3">Uncharacterized protein</fullName>
    </submittedName>
</protein>
<evidence type="ECO:0000256" key="1">
    <source>
        <dbReference type="SAM" id="MobiDB-lite"/>
    </source>
</evidence>
<comment type="caution">
    <text evidence="3">The sequence shown here is derived from an EMBL/GenBank/DDBJ whole genome shotgun (WGS) entry which is preliminary data.</text>
</comment>
<name>A0A9D2GQT8_9BACT</name>
<keyword evidence="2" id="KW-0472">Membrane</keyword>
<dbReference type="AlphaFoldDB" id="A0A9D2GQT8"/>
<gene>
    <name evidence="3" type="ORF">IAC04_08420</name>
</gene>
<organism evidence="3 4">
    <name type="scientific">Candidatus Coprenecus stercoravium</name>
    <dbReference type="NCBI Taxonomy" id="2840735"/>
    <lineage>
        <taxon>Bacteria</taxon>
        <taxon>Pseudomonadati</taxon>
        <taxon>Bacteroidota</taxon>
        <taxon>Bacteroidia</taxon>
        <taxon>Bacteroidales</taxon>
        <taxon>Rikenellaceae</taxon>
        <taxon>Rikenellaceae incertae sedis</taxon>
        <taxon>Candidatus Coprenecus</taxon>
    </lineage>
</organism>